<feature type="transmembrane region" description="Helical" evidence="10">
    <location>
        <begin position="226"/>
        <end position="243"/>
    </location>
</feature>
<evidence type="ECO:0000256" key="4">
    <source>
        <dbReference type="ARBA" id="ARBA00022597"/>
    </source>
</evidence>
<dbReference type="OrthoDB" id="1649937at2"/>
<evidence type="ECO:0000256" key="3">
    <source>
        <dbReference type="ARBA" id="ARBA00022475"/>
    </source>
</evidence>
<keyword evidence="8 10" id="KW-0472">Membrane</keyword>
<feature type="transmembrane region" description="Helical" evidence="10">
    <location>
        <begin position="136"/>
        <end position="153"/>
    </location>
</feature>
<keyword evidence="2" id="KW-0813">Transport</keyword>
<reference evidence="11 12" key="1">
    <citation type="submission" date="2015-01" db="EMBL/GenBank/DDBJ databases">
        <title>Comparative genomics of the lactic acid bacteria isolated from the honey bee gut.</title>
        <authorList>
            <person name="Ellegaard K.M."/>
            <person name="Tamarit D."/>
            <person name="Javelind E."/>
            <person name="Olofsson T."/>
            <person name="Andersson S.G."/>
            <person name="Vasquez A."/>
        </authorList>
    </citation>
    <scope>NUCLEOTIDE SEQUENCE [LARGE SCALE GENOMIC DNA]</scope>
    <source>
        <strain evidence="11 12">Hma2</strain>
    </source>
</reference>
<feature type="transmembrane region" description="Helical" evidence="10">
    <location>
        <begin position="190"/>
        <end position="220"/>
    </location>
</feature>
<comment type="subcellular location">
    <subcellularLocation>
        <location evidence="1">Cell membrane</location>
        <topology evidence="1">Multi-pass membrane protein</topology>
    </subcellularLocation>
</comment>
<feature type="transmembrane region" description="Helical" evidence="10">
    <location>
        <begin position="30"/>
        <end position="49"/>
    </location>
</feature>
<dbReference type="PATRIC" id="fig|1218506.3.peg.1393"/>
<name>A0A0F4LGZ2_9LACO</name>
<keyword evidence="5" id="KW-0598">Phosphotransferase system</keyword>
<dbReference type="HOGENOM" id="CLU_069101_3_0_9"/>
<evidence type="ECO:0000256" key="10">
    <source>
        <dbReference type="SAM" id="Phobius"/>
    </source>
</evidence>
<evidence type="ECO:0000256" key="8">
    <source>
        <dbReference type="ARBA" id="ARBA00023136"/>
    </source>
</evidence>
<dbReference type="AlphaFoldDB" id="A0A0F4LGZ2"/>
<keyword evidence="12" id="KW-1185">Reference proteome</keyword>
<accession>A0A0F4LGZ2</accession>
<keyword evidence="4" id="KW-0762">Sugar transport</keyword>
<gene>
    <name evidence="11" type="ORF">JF75_13220</name>
</gene>
<feature type="region of interest" description="Disordered" evidence="9">
    <location>
        <begin position="251"/>
        <end position="274"/>
    </location>
</feature>
<dbReference type="Proteomes" id="UP000033612">
    <property type="component" value="Unassembled WGS sequence"/>
</dbReference>
<evidence type="ECO:0000256" key="9">
    <source>
        <dbReference type="SAM" id="MobiDB-lite"/>
    </source>
</evidence>
<evidence type="ECO:0000313" key="11">
    <source>
        <dbReference type="EMBL" id="KJY57588.1"/>
    </source>
</evidence>
<keyword evidence="7 10" id="KW-1133">Transmembrane helix</keyword>
<evidence type="ECO:0000256" key="7">
    <source>
        <dbReference type="ARBA" id="ARBA00022989"/>
    </source>
</evidence>
<dbReference type="PROSITE" id="PS51106">
    <property type="entry name" value="PTS_EIIC_TYPE_4"/>
    <property type="match status" value="1"/>
</dbReference>
<dbReference type="GO" id="GO:0009401">
    <property type="term" value="P:phosphoenolpyruvate-dependent sugar phosphotransferase system"/>
    <property type="evidence" value="ECO:0007669"/>
    <property type="project" value="UniProtKB-KW"/>
</dbReference>
<evidence type="ECO:0000256" key="6">
    <source>
        <dbReference type="ARBA" id="ARBA00022692"/>
    </source>
</evidence>
<evidence type="ECO:0000256" key="1">
    <source>
        <dbReference type="ARBA" id="ARBA00004651"/>
    </source>
</evidence>
<organism evidence="11 12">
    <name type="scientific">Lactobacillus kimbladii</name>
    <dbReference type="NCBI Taxonomy" id="1218506"/>
    <lineage>
        <taxon>Bacteria</taxon>
        <taxon>Bacillati</taxon>
        <taxon>Bacillota</taxon>
        <taxon>Bacilli</taxon>
        <taxon>Lactobacillales</taxon>
        <taxon>Lactobacillaceae</taxon>
        <taxon>Lactobacillus</taxon>
    </lineage>
</organism>
<dbReference type="GO" id="GO:0005886">
    <property type="term" value="C:plasma membrane"/>
    <property type="evidence" value="ECO:0007669"/>
    <property type="project" value="UniProtKB-SubCell"/>
</dbReference>
<dbReference type="InterPro" id="IPR004700">
    <property type="entry name" value="PTS_IIC_man"/>
</dbReference>
<proteinExistence type="predicted"/>
<protein>
    <submittedName>
        <fullName evidence="11">PTS Man IIC</fullName>
    </submittedName>
</protein>
<dbReference type="STRING" id="1218506.JF75_13220"/>
<dbReference type="Pfam" id="PF03609">
    <property type="entry name" value="EII-Sor"/>
    <property type="match status" value="1"/>
</dbReference>
<dbReference type="RefSeq" id="WP_046332391.1">
    <property type="nucleotide sequence ID" value="NZ_JBHTBO010000002.1"/>
</dbReference>
<sequence>MLALRSALVALFCVFSASGSAPIGGYPLKYILQRPFIGGLIVGIIFGDIQRGIIVGCAMQLVYIGMFAVGGVGAMDLGIVSFPCVAVAVASHIDISAAIAITTALATVYQSLDYLVRAVSVPFGEVMKSAVRQQNWHKFSWGYVGLPTILYIFERGVTSFILVYFGSGPIKAFLNWLPQNIMNSFSALGMVLPAIGMAALMVFLVNDGWGIIFFILGFAMNQYLKLTPMGMLFPAIVIAYLYYRTINNSSKPASENDNDVSESDDRIYGEEDIL</sequence>
<evidence type="ECO:0000313" key="12">
    <source>
        <dbReference type="Proteomes" id="UP000033612"/>
    </source>
</evidence>
<evidence type="ECO:0000256" key="5">
    <source>
        <dbReference type="ARBA" id="ARBA00022683"/>
    </source>
</evidence>
<feature type="compositionally biased region" description="Basic and acidic residues" evidence="9">
    <location>
        <begin position="263"/>
        <end position="274"/>
    </location>
</feature>
<keyword evidence="3" id="KW-1003">Cell membrane</keyword>
<dbReference type="EMBL" id="JXLH01000017">
    <property type="protein sequence ID" value="KJY57588.1"/>
    <property type="molecule type" value="Genomic_DNA"/>
</dbReference>
<feature type="transmembrane region" description="Helical" evidence="10">
    <location>
        <begin position="61"/>
        <end position="89"/>
    </location>
</feature>
<comment type="caution">
    <text evidence="11">The sequence shown here is derived from an EMBL/GenBank/DDBJ whole genome shotgun (WGS) entry which is preliminary data.</text>
</comment>
<evidence type="ECO:0000256" key="2">
    <source>
        <dbReference type="ARBA" id="ARBA00022448"/>
    </source>
</evidence>
<keyword evidence="6 10" id="KW-0812">Transmembrane</keyword>